<dbReference type="Gene3D" id="1.25.40.20">
    <property type="entry name" value="Ankyrin repeat-containing domain"/>
    <property type="match status" value="2"/>
</dbReference>
<keyword evidence="1" id="KW-0677">Repeat</keyword>
<comment type="caution">
    <text evidence="5">The sequence shown here is derived from an EMBL/GenBank/DDBJ whole genome shotgun (WGS) entry which is preliminary data.</text>
</comment>
<feature type="domain" description="NACHT" evidence="4">
    <location>
        <begin position="311"/>
        <end position="458"/>
    </location>
</feature>
<feature type="region of interest" description="Disordered" evidence="3">
    <location>
        <begin position="1239"/>
        <end position="1329"/>
    </location>
</feature>
<feature type="compositionally biased region" description="Polar residues" evidence="3">
    <location>
        <begin position="879"/>
        <end position="893"/>
    </location>
</feature>
<feature type="region of interest" description="Disordered" evidence="3">
    <location>
        <begin position="872"/>
        <end position="893"/>
    </location>
</feature>
<dbReference type="Pfam" id="PF24809">
    <property type="entry name" value="DUF7708"/>
    <property type="match status" value="1"/>
</dbReference>
<evidence type="ECO:0000259" key="4">
    <source>
        <dbReference type="PROSITE" id="PS50837"/>
    </source>
</evidence>
<protein>
    <recommendedName>
        <fullName evidence="4">NACHT domain-containing protein</fullName>
    </recommendedName>
</protein>
<evidence type="ECO:0000256" key="2">
    <source>
        <dbReference type="PROSITE-ProRule" id="PRU00023"/>
    </source>
</evidence>
<dbReference type="InterPro" id="IPR002110">
    <property type="entry name" value="Ankyrin_rpt"/>
</dbReference>
<dbReference type="SUPFAM" id="SSF48403">
    <property type="entry name" value="Ankyrin repeat"/>
    <property type="match status" value="1"/>
</dbReference>
<dbReference type="PANTHER" id="PTHR10039:SF14">
    <property type="entry name" value="NACHT DOMAIN-CONTAINING PROTEIN"/>
    <property type="match status" value="1"/>
</dbReference>
<accession>A0ABR1SSD4</accession>
<dbReference type="Gene3D" id="3.40.50.300">
    <property type="entry name" value="P-loop containing nucleotide triphosphate hydrolases"/>
    <property type="match status" value="1"/>
</dbReference>
<dbReference type="SUPFAM" id="SSF52540">
    <property type="entry name" value="P-loop containing nucleoside triphosphate hydrolases"/>
    <property type="match status" value="1"/>
</dbReference>
<dbReference type="Pfam" id="PF12796">
    <property type="entry name" value="Ank_2"/>
    <property type="match status" value="1"/>
</dbReference>
<dbReference type="Pfam" id="PF24883">
    <property type="entry name" value="NPHP3_N"/>
    <property type="match status" value="1"/>
</dbReference>
<keyword evidence="6" id="KW-1185">Reference proteome</keyword>
<evidence type="ECO:0000256" key="1">
    <source>
        <dbReference type="ARBA" id="ARBA00022737"/>
    </source>
</evidence>
<dbReference type="PROSITE" id="PS50837">
    <property type="entry name" value="NACHT"/>
    <property type="match status" value="1"/>
</dbReference>
<reference evidence="5 6" key="1">
    <citation type="submission" date="2023-01" db="EMBL/GenBank/DDBJ databases">
        <title>Analysis of 21 Apiospora genomes using comparative genomics revels a genus with tremendous synthesis potential of carbohydrate active enzymes and secondary metabolites.</title>
        <authorList>
            <person name="Sorensen T."/>
        </authorList>
    </citation>
    <scope>NUCLEOTIDE SEQUENCE [LARGE SCALE GENOMIC DNA]</scope>
    <source>
        <strain evidence="5 6">CBS 20057</strain>
    </source>
</reference>
<dbReference type="Pfam" id="PF22939">
    <property type="entry name" value="WHD_GPIID"/>
    <property type="match status" value="1"/>
</dbReference>
<dbReference type="InterPro" id="IPR056884">
    <property type="entry name" value="NPHP3-like_N"/>
</dbReference>
<dbReference type="PROSITE" id="PS50088">
    <property type="entry name" value="ANK_REPEAT"/>
    <property type="match status" value="1"/>
</dbReference>
<keyword evidence="2" id="KW-0040">ANK repeat</keyword>
<dbReference type="InterPro" id="IPR054471">
    <property type="entry name" value="GPIID_WHD"/>
</dbReference>
<organism evidence="5 6">
    <name type="scientific">Apiospora marii</name>
    <dbReference type="NCBI Taxonomy" id="335849"/>
    <lineage>
        <taxon>Eukaryota</taxon>
        <taxon>Fungi</taxon>
        <taxon>Dikarya</taxon>
        <taxon>Ascomycota</taxon>
        <taxon>Pezizomycotina</taxon>
        <taxon>Sordariomycetes</taxon>
        <taxon>Xylariomycetidae</taxon>
        <taxon>Amphisphaeriales</taxon>
        <taxon>Apiosporaceae</taxon>
        <taxon>Apiospora</taxon>
    </lineage>
</organism>
<evidence type="ECO:0000313" key="6">
    <source>
        <dbReference type="Proteomes" id="UP001396898"/>
    </source>
</evidence>
<dbReference type="InterPro" id="IPR036770">
    <property type="entry name" value="Ankyrin_rpt-contain_sf"/>
</dbReference>
<dbReference type="InterPro" id="IPR007111">
    <property type="entry name" value="NACHT_NTPase"/>
</dbReference>
<dbReference type="EMBL" id="JAQQWI010000002">
    <property type="protein sequence ID" value="KAK8037228.1"/>
    <property type="molecule type" value="Genomic_DNA"/>
</dbReference>
<feature type="repeat" description="ANK" evidence="2">
    <location>
        <begin position="1190"/>
        <end position="1215"/>
    </location>
</feature>
<dbReference type="SMART" id="SM00248">
    <property type="entry name" value="ANK"/>
    <property type="match status" value="4"/>
</dbReference>
<name>A0ABR1SSD4_9PEZI</name>
<proteinExistence type="predicted"/>
<dbReference type="Proteomes" id="UP001396898">
    <property type="component" value="Unassembled WGS sequence"/>
</dbReference>
<dbReference type="InterPro" id="IPR056125">
    <property type="entry name" value="DUF7708"/>
</dbReference>
<sequence>MPDTVLNRAIEKFRQSLTDEQKKFFVASSLDNVKDEIQSIQGRYGSQKKLRSLNRLSKFLEAMTQIEQLVQIFLNVSEVVAFVWGPIKLALMMAGTRVQTLEQLLDTYVEIGEVIPSLKQYETLFKEAPAVLEVLEKYFCDILEFHRNAMDVFARPGWRTCFDSTWKTFRSRFNPILESLKRHRALLLDERLNAAVAGIQESRDKTLQFLKNTAYQSSANFDRLDDKVGDVYKVLSAQIYGLTQSSGKIIATLQRDLPLEKMNSMFTKLDPPDYQADQQMALTSCHGDSGTWIFQSPSFLNWMQSRVLPDCTLFIHGMPGAGKTSLAARIISHFSAQQDPNHTSFLYFYFKHADNDKRTLSHMLRAFLVQMIRQDATLALVLYEKCCSVSTTEAQKTATLQNWAAELLPTQTRCTIVLDGLDECNHHSDGQESRRVLEWFLKSVIPNCVREGSEIRLLCLGQRDGLVDHILCDYPSIFLDTSALHLDDIRSFAGFRASGVAQRFSLDSHEEQAIVQKVVASSNAMFLYARLVMDNLMAQGSTAELDEELNVNFPKGLDEAYERVAIRILDHPRRSQSQRAAAGQILDWLTCSVRPLRWREIQSLFCIDPHNGTSNPRNRRVDSCKCICGSFVEMDRLESALVSLDGTDPVVSLVHDTARRYLIQSNRVNLPEASASMAIFSSAYLVSLPFKADPSTDLRGYALNGYFGLLDYFVSSWNDHLNLSIEQSHGLSPSTLHHLQQAVIALMQHLTRNQMSEDTGEDLERLKSYFNSQSMKYSINRLEHMSTGIRKVVEGIDTTALDDRSRDVFFSLNGKQRYKCSKSRCLRFSEGFKSREERDRHVTQHYAPFTCSVESCPRRKVGFIARSDLDQHTKEVHTRPTNKPTGLFPSTSKPLDPLHDACERGDMQAIRDLTTSATGLRVEREHIALAAKNGHIDICEYFARNAEEPCRAELRDAPTLKSLDQAIISNDTNMFRVLVEAATPEQKDKELDSNNSMILARIAVQIGRREMFDTLLSIRFDMKAPPLSYAKILVGAFKTIQLYEEERIFGRGNVWLGRLIKMRQVYSIFDYVMSFVPPGDVSTIFSARTLDAAISSNYPSAMLYLMQHMDENTMKLKSQARDSPIYKAIKGRQFKCLQTLLEHGFVNDMRTTDNKTGDRPLHHACRVYEPEFSMLLLPYSMDHINEPNADGETPLHIAVQRGAVKISKALLDTGAVDIYQRDGKGRSVFEMAKKPGVQSLLREASGDPELPMGTTVTTGSNAPEDPEPTEKLESMGDDPTATDRGSDEDFASDLETATARLPPDNDVVGAPESLTLHQGPYTGEIGDPVNGNAVVDDGFTWDDAECAPSLDLD</sequence>
<dbReference type="PROSITE" id="PS50297">
    <property type="entry name" value="ANK_REP_REGION"/>
    <property type="match status" value="1"/>
</dbReference>
<dbReference type="PANTHER" id="PTHR10039">
    <property type="entry name" value="AMELOGENIN"/>
    <property type="match status" value="1"/>
</dbReference>
<evidence type="ECO:0000256" key="3">
    <source>
        <dbReference type="SAM" id="MobiDB-lite"/>
    </source>
</evidence>
<dbReference type="InterPro" id="IPR027417">
    <property type="entry name" value="P-loop_NTPase"/>
</dbReference>
<evidence type="ECO:0000313" key="5">
    <source>
        <dbReference type="EMBL" id="KAK8037228.1"/>
    </source>
</evidence>
<gene>
    <name evidence="5" type="ORF">PG991_000574</name>
</gene>